<feature type="region of interest" description="Disordered" evidence="1">
    <location>
        <begin position="87"/>
        <end position="131"/>
    </location>
</feature>
<name>A0AAV8STK6_9ROSI</name>
<keyword evidence="3" id="KW-1185">Reference proteome</keyword>
<sequence>MSKPDIISNEDQDERAYSHKLMRKASEQLIAKGRHKSNMAVEARSTGVRRGTLQGRHLEREGVRLGSLVIENREDVIMSKTTNVGLRVMSKDGMEDEQSSTSDEEGNTDVGNVDKIASDGLDEEESAQKVNNEVTMEEEDIILIE</sequence>
<evidence type="ECO:0000313" key="3">
    <source>
        <dbReference type="Proteomes" id="UP001159364"/>
    </source>
</evidence>
<dbReference type="AlphaFoldDB" id="A0AAV8STK6"/>
<comment type="caution">
    <text evidence="2">The sequence shown here is derived from an EMBL/GenBank/DDBJ whole genome shotgun (WGS) entry which is preliminary data.</text>
</comment>
<feature type="region of interest" description="Disordered" evidence="1">
    <location>
        <begin position="30"/>
        <end position="55"/>
    </location>
</feature>
<dbReference type="Proteomes" id="UP001159364">
    <property type="component" value="Linkage Group LG09"/>
</dbReference>
<evidence type="ECO:0000313" key="2">
    <source>
        <dbReference type="EMBL" id="KAJ8755344.1"/>
    </source>
</evidence>
<proteinExistence type="predicted"/>
<organism evidence="2 3">
    <name type="scientific">Erythroxylum novogranatense</name>
    <dbReference type="NCBI Taxonomy" id="1862640"/>
    <lineage>
        <taxon>Eukaryota</taxon>
        <taxon>Viridiplantae</taxon>
        <taxon>Streptophyta</taxon>
        <taxon>Embryophyta</taxon>
        <taxon>Tracheophyta</taxon>
        <taxon>Spermatophyta</taxon>
        <taxon>Magnoliopsida</taxon>
        <taxon>eudicotyledons</taxon>
        <taxon>Gunneridae</taxon>
        <taxon>Pentapetalae</taxon>
        <taxon>rosids</taxon>
        <taxon>fabids</taxon>
        <taxon>Malpighiales</taxon>
        <taxon>Erythroxylaceae</taxon>
        <taxon>Erythroxylum</taxon>
    </lineage>
</organism>
<dbReference type="EMBL" id="JAIWQS010000009">
    <property type="protein sequence ID" value="KAJ8755344.1"/>
    <property type="molecule type" value="Genomic_DNA"/>
</dbReference>
<accession>A0AAV8STK6</accession>
<feature type="compositionally biased region" description="Acidic residues" evidence="1">
    <location>
        <begin position="94"/>
        <end position="107"/>
    </location>
</feature>
<gene>
    <name evidence="2" type="ORF">K2173_019142</name>
</gene>
<reference evidence="2 3" key="1">
    <citation type="submission" date="2021-09" db="EMBL/GenBank/DDBJ databases">
        <title>Genomic insights and catalytic innovation underlie evolution of tropane alkaloids biosynthesis.</title>
        <authorList>
            <person name="Wang Y.-J."/>
            <person name="Tian T."/>
            <person name="Huang J.-P."/>
            <person name="Huang S.-X."/>
        </authorList>
    </citation>
    <scope>NUCLEOTIDE SEQUENCE [LARGE SCALE GENOMIC DNA]</scope>
    <source>
        <strain evidence="2">KIB-2018</strain>
        <tissue evidence="2">Leaf</tissue>
    </source>
</reference>
<protein>
    <submittedName>
        <fullName evidence="2">Uncharacterized protein</fullName>
    </submittedName>
</protein>
<evidence type="ECO:0000256" key="1">
    <source>
        <dbReference type="SAM" id="MobiDB-lite"/>
    </source>
</evidence>